<dbReference type="AlphaFoldDB" id="F2TEE2"/>
<reference evidence="2" key="1">
    <citation type="submission" date="2010-03" db="EMBL/GenBank/DDBJ databases">
        <title>Annotation of Blastomyces dermatitidis strain ATCC 18188.</title>
        <authorList>
            <consortium name="The Broad Institute Genome Sequencing Platform"/>
            <consortium name="Broad Institute Genome Sequencing Center for Infectious Disease."/>
            <person name="Cuomo C."/>
            <person name="Klein B."/>
            <person name="Sullivan T."/>
            <person name="Heitman J."/>
            <person name="Young S."/>
            <person name="Zeng Q."/>
            <person name="Gargeya S."/>
            <person name="Alvarado L."/>
            <person name="Berlin A.M."/>
            <person name="Chapman S.B."/>
            <person name="Chen Z."/>
            <person name="Freedman E."/>
            <person name="Gellesch M."/>
            <person name="Goldberg J."/>
            <person name="Griggs A."/>
            <person name="Gujja S."/>
            <person name="Heilman E."/>
            <person name="Heiman D."/>
            <person name="Howarth C."/>
            <person name="Mehta T."/>
            <person name="Neiman D."/>
            <person name="Pearson M."/>
            <person name="Roberts A."/>
            <person name="Saif S."/>
            <person name="Shea T."/>
            <person name="Shenoy N."/>
            <person name="Sisk P."/>
            <person name="Stolte C."/>
            <person name="Sykes S."/>
            <person name="White J."/>
            <person name="Yandava C."/>
            <person name="Haas B."/>
            <person name="Nusbaum C."/>
            <person name="Birren B."/>
        </authorList>
    </citation>
    <scope>NUCLEOTIDE SEQUENCE [LARGE SCALE GENOMIC DNA]</scope>
    <source>
        <strain evidence="2">ATCC 18188</strain>
    </source>
</reference>
<keyword evidence="1" id="KW-0812">Transmembrane</keyword>
<proteinExistence type="predicted"/>
<evidence type="ECO:0000256" key="1">
    <source>
        <dbReference type="SAM" id="Phobius"/>
    </source>
</evidence>
<evidence type="ECO:0000313" key="2">
    <source>
        <dbReference type="EMBL" id="EGE81605.2"/>
    </source>
</evidence>
<feature type="transmembrane region" description="Helical" evidence="1">
    <location>
        <begin position="101"/>
        <end position="119"/>
    </location>
</feature>
<evidence type="ECO:0008006" key="3">
    <source>
        <dbReference type="Google" id="ProtNLM"/>
    </source>
</evidence>
<name>F2TEE2_AJEDA</name>
<keyword evidence="1" id="KW-1133">Transmembrane helix</keyword>
<accession>F2TEE2</accession>
<protein>
    <recommendedName>
        <fullName evidence="3">MARVEL domain-containing protein</fullName>
    </recommendedName>
</protein>
<sequence>MTIKALILDGVRKRYSVGSTVGTVVGCSLRFLQFVFAIAVIGLYAQDLVKQRKDGGGYDPKWGTYATSLGTISSLSAVVYFTIPLVMPAFSLLPTVNLPTLVYDSILSILWLTLFGIFGKLYITRDAPEGHVDTIRMKHAVWVDLANLALWTATAAWAGVRWWKSGKGRRREEKESESEMGEV</sequence>
<feature type="transmembrane region" description="Helical" evidence="1">
    <location>
        <begin position="65"/>
        <end position="89"/>
    </location>
</feature>
<dbReference type="PROSITE" id="PS51257">
    <property type="entry name" value="PROKAR_LIPOPROTEIN"/>
    <property type="match status" value="1"/>
</dbReference>
<organism evidence="2">
    <name type="scientific">Ajellomyces dermatitidis (strain ATCC 18188 / CBS 674.68)</name>
    <name type="common">Blastomyces dermatitidis</name>
    <dbReference type="NCBI Taxonomy" id="653446"/>
    <lineage>
        <taxon>Eukaryota</taxon>
        <taxon>Fungi</taxon>
        <taxon>Dikarya</taxon>
        <taxon>Ascomycota</taxon>
        <taxon>Pezizomycotina</taxon>
        <taxon>Eurotiomycetes</taxon>
        <taxon>Eurotiomycetidae</taxon>
        <taxon>Onygenales</taxon>
        <taxon>Ajellomycetaceae</taxon>
        <taxon>Blastomyces</taxon>
    </lineage>
</organism>
<gene>
    <name evidence="2" type="ORF">BDDG_04548</name>
</gene>
<dbReference type="PANTHER" id="PTHR42083">
    <property type="entry name" value="MARVEL DOMAIN-CONTAINING PROTEIN"/>
    <property type="match status" value="1"/>
</dbReference>
<dbReference type="OrthoDB" id="5363290at2759"/>
<feature type="transmembrane region" description="Helical" evidence="1">
    <location>
        <begin position="139"/>
        <end position="160"/>
    </location>
</feature>
<feature type="transmembrane region" description="Helical" evidence="1">
    <location>
        <begin position="21"/>
        <end position="45"/>
    </location>
</feature>
<keyword evidence="1" id="KW-0472">Membrane</keyword>
<dbReference type="EMBL" id="GG749427">
    <property type="protein sequence ID" value="EGE81605.2"/>
    <property type="molecule type" value="Genomic_DNA"/>
</dbReference>
<dbReference type="HOGENOM" id="CLU_096567_2_0_1"/>
<dbReference type="Proteomes" id="UP000007802">
    <property type="component" value="Unassembled WGS sequence"/>
</dbReference>
<dbReference type="PANTHER" id="PTHR42083:SF1">
    <property type="entry name" value="MARVEL DOMAIN-CONTAINING PROTEIN"/>
    <property type="match status" value="1"/>
</dbReference>